<dbReference type="PANTHER" id="PTHR30435">
    <property type="entry name" value="FLAGELLAR PROTEIN"/>
    <property type="match status" value="1"/>
</dbReference>
<feature type="domain" description="Flagellar basal body rod protein N-terminal" evidence="7">
    <location>
        <begin position="17"/>
        <end position="42"/>
    </location>
</feature>
<dbReference type="Pfam" id="PF00460">
    <property type="entry name" value="Flg_bb_rod"/>
    <property type="match status" value="1"/>
</dbReference>
<dbReference type="AlphaFoldDB" id="A0A0P1NZW8"/>
<dbReference type="PANTHER" id="PTHR30435:SF12">
    <property type="entry name" value="FLAGELLAR BASAL BODY ROD PROTEIN FLGB"/>
    <property type="match status" value="1"/>
</dbReference>
<dbReference type="GO" id="GO:0071978">
    <property type="term" value="P:bacterial-type flagellum-dependent swarming motility"/>
    <property type="evidence" value="ECO:0007669"/>
    <property type="project" value="TreeGrafter"/>
</dbReference>
<organism evidence="8 9">
    <name type="scientific">Candidatus Chryseopegocella kryptomonas</name>
    <dbReference type="NCBI Taxonomy" id="1633643"/>
    <lineage>
        <taxon>Bacteria</taxon>
        <taxon>Pseudomonadati</taxon>
        <taxon>Candidatus Kryptoniota</taxon>
        <taxon>Candidatus Chryseopegocella</taxon>
    </lineage>
</organism>
<dbReference type="InterPro" id="IPR019776">
    <property type="entry name" value="Flagellar_basal_body_rod_CS"/>
</dbReference>
<evidence type="ECO:0000256" key="5">
    <source>
        <dbReference type="ARBA" id="ARBA00024934"/>
    </source>
</evidence>
<dbReference type="InterPro" id="IPR006300">
    <property type="entry name" value="FlgB"/>
</dbReference>
<evidence type="ECO:0000259" key="7">
    <source>
        <dbReference type="Pfam" id="PF00460"/>
    </source>
</evidence>
<evidence type="ECO:0000313" key="8">
    <source>
        <dbReference type="EMBL" id="CUT04818.1"/>
    </source>
</evidence>
<keyword evidence="9" id="KW-1185">Reference proteome</keyword>
<accession>A0A0P1NZW8</accession>
<dbReference type="PIRSF" id="PIRSF002889">
    <property type="entry name" value="Rod_FlgB"/>
    <property type="match status" value="1"/>
</dbReference>
<keyword evidence="4 6" id="KW-0975">Bacterial flagellum</keyword>
<keyword evidence="8" id="KW-0969">Cilium</keyword>
<sequence>MLKVFLFNKTKIPLLEKALDAYSMRQKAIASNIANIATVGYKRVDVKFEDELRKSLSAEMIKGVRTNEKHISIGAKNLNEIEPEIVRENSSYNPDPLASGVNDVDIDYEMVELAKNQIRYKLVARLMAESFRGIQKSIKGGSV</sequence>
<protein>
    <recommendedName>
        <fullName evidence="3 6">Flagellar basal body rod protein FlgB</fullName>
    </recommendedName>
</protein>
<dbReference type="InterPro" id="IPR001444">
    <property type="entry name" value="Flag_bb_rod_N"/>
</dbReference>
<evidence type="ECO:0000256" key="2">
    <source>
        <dbReference type="ARBA" id="ARBA00009677"/>
    </source>
</evidence>
<keyword evidence="8" id="KW-0966">Cell projection</keyword>
<gene>
    <name evidence="8" type="ORF">JGI23_01812</name>
</gene>
<comment type="similarity">
    <text evidence="2 6">Belongs to the flagella basal body rod proteins family.</text>
</comment>
<comment type="subcellular location">
    <subcellularLocation>
        <location evidence="1 6">Bacterial flagellum basal body</location>
    </subcellularLocation>
</comment>
<dbReference type="OrthoDB" id="9792068at2"/>
<evidence type="ECO:0000256" key="4">
    <source>
        <dbReference type="ARBA" id="ARBA00023143"/>
    </source>
</evidence>
<evidence type="ECO:0000256" key="6">
    <source>
        <dbReference type="PIRNR" id="PIRNR002889"/>
    </source>
</evidence>
<evidence type="ECO:0000256" key="3">
    <source>
        <dbReference type="ARBA" id="ARBA00014376"/>
    </source>
</evidence>
<evidence type="ECO:0000313" key="9">
    <source>
        <dbReference type="Proteomes" id="UP000199197"/>
    </source>
</evidence>
<comment type="subunit">
    <text evidence="6">The basal body constitutes a major portion of the flagellar organelle and consists of a number of rings mounted on a central rod.</text>
</comment>
<dbReference type="RefSeq" id="WP_092351025.1">
    <property type="nucleotide sequence ID" value="NZ_CZVW01000028.1"/>
</dbReference>
<dbReference type="GO" id="GO:0030694">
    <property type="term" value="C:bacterial-type flagellum basal body, rod"/>
    <property type="evidence" value="ECO:0007669"/>
    <property type="project" value="InterPro"/>
</dbReference>
<proteinExistence type="inferred from homology"/>
<dbReference type="PROSITE" id="PS00588">
    <property type="entry name" value="FLAGELLA_BB_ROD"/>
    <property type="match status" value="1"/>
</dbReference>
<dbReference type="NCBIfam" id="TIGR01396">
    <property type="entry name" value="FlgB"/>
    <property type="match status" value="1"/>
</dbReference>
<dbReference type="Proteomes" id="UP000199197">
    <property type="component" value="Unassembled WGS sequence"/>
</dbReference>
<name>A0A0P1NZW8_9BACT</name>
<dbReference type="EMBL" id="CZVW01000028">
    <property type="protein sequence ID" value="CUT04818.1"/>
    <property type="molecule type" value="Genomic_DNA"/>
</dbReference>
<reference evidence="9" key="1">
    <citation type="submission" date="2015-11" db="EMBL/GenBank/DDBJ databases">
        <authorList>
            <person name="Varghese N."/>
        </authorList>
    </citation>
    <scope>NUCLEOTIDE SEQUENCE [LARGE SCALE GENOMIC DNA]</scope>
    <source>
        <strain evidence="9">JGI-23</strain>
    </source>
</reference>
<comment type="function">
    <text evidence="5 6">Structural component of flagellum, the bacterial motility apparatus. Part of the rod structure of flagellar basal body.</text>
</comment>
<evidence type="ECO:0000256" key="1">
    <source>
        <dbReference type="ARBA" id="ARBA00004117"/>
    </source>
</evidence>
<keyword evidence="8" id="KW-0282">Flagellum</keyword>